<name>A0A0F8YH84_9ZZZZ</name>
<dbReference type="AlphaFoldDB" id="A0A0F8YH84"/>
<dbReference type="PANTHER" id="PTHR30293">
    <property type="entry name" value="TRANSCRIPTIONAL REGULATORY PROTEIN NAC-RELATED"/>
    <property type="match status" value="1"/>
</dbReference>
<evidence type="ECO:0000313" key="7">
    <source>
        <dbReference type="EMBL" id="KKK73075.1"/>
    </source>
</evidence>
<dbReference type="PANTHER" id="PTHR30293:SF2">
    <property type="entry name" value="TRANSCRIPTIONAL ACTIVATOR PROTEIN NHAR"/>
    <property type="match status" value="1"/>
</dbReference>
<evidence type="ECO:0000256" key="4">
    <source>
        <dbReference type="ARBA" id="ARBA00023159"/>
    </source>
</evidence>
<dbReference type="InterPro" id="IPR000847">
    <property type="entry name" value="LysR_HTH_N"/>
</dbReference>
<keyword evidence="3" id="KW-0238">DNA-binding</keyword>
<dbReference type="InterPro" id="IPR036390">
    <property type="entry name" value="WH_DNA-bd_sf"/>
</dbReference>
<keyword evidence="4" id="KW-0010">Activator</keyword>
<dbReference type="GO" id="GO:0003677">
    <property type="term" value="F:DNA binding"/>
    <property type="evidence" value="ECO:0007669"/>
    <property type="project" value="UniProtKB-KW"/>
</dbReference>
<proteinExistence type="inferred from homology"/>
<evidence type="ECO:0000259" key="6">
    <source>
        <dbReference type="PROSITE" id="PS50931"/>
    </source>
</evidence>
<dbReference type="InterPro" id="IPR036388">
    <property type="entry name" value="WH-like_DNA-bd_sf"/>
</dbReference>
<dbReference type="GO" id="GO:0003700">
    <property type="term" value="F:DNA-binding transcription factor activity"/>
    <property type="evidence" value="ECO:0007669"/>
    <property type="project" value="InterPro"/>
</dbReference>
<evidence type="ECO:0000256" key="5">
    <source>
        <dbReference type="ARBA" id="ARBA00023163"/>
    </source>
</evidence>
<comment type="caution">
    <text evidence="7">The sequence shown here is derived from an EMBL/GenBank/DDBJ whole genome shotgun (WGS) entry which is preliminary data.</text>
</comment>
<organism evidence="7">
    <name type="scientific">marine sediment metagenome</name>
    <dbReference type="NCBI Taxonomy" id="412755"/>
    <lineage>
        <taxon>unclassified sequences</taxon>
        <taxon>metagenomes</taxon>
        <taxon>ecological metagenomes</taxon>
    </lineage>
</organism>
<comment type="similarity">
    <text evidence="1">Belongs to the LysR transcriptional regulatory family.</text>
</comment>
<dbReference type="PROSITE" id="PS50931">
    <property type="entry name" value="HTH_LYSR"/>
    <property type="match status" value="1"/>
</dbReference>
<evidence type="ECO:0000256" key="3">
    <source>
        <dbReference type="ARBA" id="ARBA00023125"/>
    </source>
</evidence>
<evidence type="ECO:0000256" key="2">
    <source>
        <dbReference type="ARBA" id="ARBA00023015"/>
    </source>
</evidence>
<sequence>MNWLNYHHLLYFWTVAREGSISRACERLHVAQPTISSQLRKLEKSVGSQLFKRVGRNLVLTETGQLVLRYADEIFSLGQELTDVLQGRPTGSPLRFLVGVADVLPKLIAYRLLEPALHLPEPVQLMCDEGKLDDLLMELAAHRLD</sequence>
<dbReference type="Pfam" id="PF00126">
    <property type="entry name" value="HTH_1"/>
    <property type="match status" value="1"/>
</dbReference>
<protein>
    <recommendedName>
        <fullName evidence="6">HTH lysR-type domain-containing protein</fullName>
    </recommendedName>
</protein>
<feature type="non-terminal residue" evidence="7">
    <location>
        <position position="145"/>
    </location>
</feature>
<dbReference type="EMBL" id="LAZR01056953">
    <property type="protein sequence ID" value="KKK73075.1"/>
    <property type="molecule type" value="Genomic_DNA"/>
</dbReference>
<evidence type="ECO:0000256" key="1">
    <source>
        <dbReference type="ARBA" id="ARBA00009437"/>
    </source>
</evidence>
<dbReference type="GO" id="GO:2000142">
    <property type="term" value="P:regulation of DNA-templated transcription initiation"/>
    <property type="evidence" value="ECO:0007669"/>
    <property type="project" value="TreeGrafter"/>
</dbReference>
<keyword evidence="5" id="KW-0804">Transcription</keyword>
<keyword evidence="2" id="KW-0805">Transcription regulation</keyword>
<dbReference type="Gene3D" id="1.10.10.10">
    <property type="entry name" value="Winged helix-like DNA-binding domain superfamily/Winged helix DNA-binding domain"/>
    <property type="match status" value="1"/>
</dbReference>
<dbReference type="SUPFAM" id="SSF46785">
    <property type="entry name" value="Winged helix' DNA-binding domain"/>
    <property type="match status" value="1"/>
</dbReference>
<dbReference type="PRINTS" id="PR00039">
    <property type="entry name" value="HTHLYSR"/>
</dbReference>
<accession>A0A0F8YH84</accession>
<dbReference type="FunFam" id="1.10.10.10:FF:000001">
    <property type="entry name" value="LysR family transcriptional regulator"/>
    <property type="match status" value="1"/>
</dbReference>
<gene>
    <name evidence="7" type="ORF">LCGC14_2897450</name>
</gene>
<reference evidence="7" key="1">
    <citation type="journal article" date="2015" name="Nature">
        <title>Complex archaea that bridge the gap between prokaryotes and eukaryotes.</title>
        <authorList>
            <person name="Spang A."/>
            <person name="Saw J.H."/>
            <person name="Jorgensen S.L."/>
            <person name="Zaremba-Niedzwiedzka K."/>
            <person name="Martijn J."/>
            <person name="Lind A.E."/>
            <person name="van Eijk R."/>
            <person name="Schleper C."/>
            <person name="Guy L."/>
            <person name="Ettema T.J."/>
        </authorList>
    </citation>
    <scope>NUCLEOTIDE SEQUENCE</scope>
</reference>
<feature type="domain" description="HTH lysR-type" evidence="6">
    <location>
        <begin position="4"/>
        <end position="61"/>
    </location>
</feature>